<dbReference type="InterPro" id="IPR039425">
    <property type="entry name" value="RNA_pol_sigma-70-like"/>
</dbReference>
<keyword evidence="2" id="KW-0805">Transcription regulation</keyword>
<dbReference type="Proteomes" id="UP000442707">
    <property type="component" value="Unassembled WGS sequence"/>
</dbReference>
<evidence type="ECO:0000256" key="4">
    <source>
        <dbReference type="ARBA" id="ARBA00023163"/>
    </source>
</evidence>
<keyword evidence="7" id="KW-1185">Reference proteome</keyword>
<keyword evidence="3" id="KW-0731">Sigma factor</keyword>
<dbReference type="GO" id="GO:0016987">
    <property type="term" value="F:sigma factor activity"/>
    <property type="evidence" value="ECO:0007669"/>
    <property type="project" value="UniProtKB-KW"/>
</dbReference>
<evidence type="ECO:0000259" key="5">
    <source>
        <dbReference type="Pfam" id="PF04542"/>
    </source>
</evidence>
<dbReference type="AlphaFoldDB" id="A0A6H9V6N8"/>
<evidence type="ECO:0000313" key="6">
    <source>
        <dbReference type="EMBL" id="KAB1149452.1"/>
    </source>
</evidence>
<dbReference type="PANTHER" id="PTHR43133:SF66">
    <property type="entry name" value="ECF RNA POLYMERASE SIGMA FACTOR SIGK"/>
    <property type="match status" value="1"/>
</dbReference>
<proteinExistence type="inferred from homology"/>
<dbReference type="PANTHER" id="PTHR43133">
    <property type="entry name" value="RNA POLYMERASE ECF-TYPE SIGMA FACTO"/>
    <property type="match status" value="1"/>
</dbReference>
<evidence type="ECO:0000313" key="7">
    <source>
        <dbReference type="Proteomes" id="UP000442707"/>
    </source>
</evidence>
<comment type="similarity">
    <text evidence="1">Belongs to the sigma-70 factor family. ECF subfamily.</text>
</comment>
<dbReference type="RefSeq" id="WP_150945526.1">
    <property type="nucleotide sequence ID" value="NZ_VZRB01000003.1"/>
</dbReference>
<dbReference type="EMBL" id="VZRB01000003">
    <property type="protein sequence ID" value="KAB1149452.1"/>
    <property type="molecule type" value="Genomic_DNA"/>
</dbReference>
<evidence type="ECO:0000256" key="1">
    <source>
        <dbReference type="ARBA" id="ARBA00010641"/>
    </source>
</evidence>
<protein>
    <submittedName>
        <fullName evidence="6">RNA polymerase sigma factor</fullName>
    </submittedName>
</protein>
<dbReference type="Gene3D" id="1.10.1740.10">
    <property type="match status" value="1"/>
</dbReference>
<evidence type="ECO:0000256" key="3">
    <source>
        <dbReference type="ARBA" id="ARBA00023082"/>
    </source>
</evidence>
<dbReference type="GO" id="GO:0006352">
    <property type="term" value="P:DNA-templated transcription initiation"/>
    <property type="evidence" value="ECO:0007669"/>
    <property type="project" value="InterPro"/>
</dbReference>
<dbReference type="SUPFAM" id="SSF88659">
    <property type="entry name" value="Sigma3 and sigma4 domains of RNA polymerase sigma factors"/>
    <property type="match status" value="1"/>
</dbReference>
<reference evidence="6 7" key="1">
    <citation type="submission" date="2019-09" db="EMBL/GenBank/DDBJ databases">
        <title>Screening of Novel Bioactive Compounds from Soil-Associated.</title>
        <authorList>
            <person name="Zhao S."/>
        </authorList>
    </citation>
    <scope>NUCLEOTIDE SEQUENCE [LARGE SCALE GENOMIC DNA]</scope>
    <source>
        <strain evidence="6 7">HIT-DPA4</strain>
    </source>
</reference>
<keyword evidence="4" id="KW-0804">Transcription</keyword>
<gene>
    <name evidence="6" type="ORF">F7R91_06835</name>
</gene>
<evidence type="ECO:0000256" key="2">
    <source>
        <dbReference type="ARBA" id="ARBA00023015"/>
    </source>
</evidence>
<dbReference type="Pfam" id="PF04542">
    <property type="entry name" value="Sigma70_r2"/>
    <property type="match status" value="1"/>
</dbReference>
<feature type="domain" description="RNA polymerase sigma-70 region 2" evidence="5">
    <location>
        <begin position="36"/>
        <end position="98"/>
    </location>
</feature>
<dbReference type="InterPro" id="IPR013324">
    <property type="entry name" value="RNA_pol_sigma_r3/r4-like"/>
</dbReference>
<dbReference type="InterPro" id="IPR013325">
    <property type="entry name" value="RNA_pol_sigma_r2"/>
</dbReference>
<sequence length="181" mass="19645">MGRRGHAHRVPTGDPALDTAVARAQDGDETAFAAVYRLVHPGLLGYLRGIAGEEAEDIAAAAWREIARELPRFRGDGRGFRGWTAGIARRHALGRPRRSGASARPPGHSPEALVARLPRAQAEAVLLRHAVRLEEPAVARVMRRPRPVVRVLARRGLRSLARLLGTDEVTHDVARTLGEPG</sequence>
<name>A0A6H9V6N8_9ACTN</name>
<dbReference type="Gene3D" id="1.10.10.10">
    <property type="entry name" value="Winged helix-like DNA-binding domain superfamily/Winged helix DNA-binding domain"/>
    <property type="match status" value="1"/>
</dbReference>
<comment type="caution">
    <text evidence="6">The sequence shown here is derived from an EMBL/GenBank/DDBJ whole genome shotgun (WGS) entry which is preliminary data.</text>
</comment>
<accession>A0A6H9V6N8</accession>
<organism evidence="6 7">
    <name type="scientific">Streptomyces luteolifulvus</name>
    <dbReference type="NCBI Taxonomy" id="2615112"/>
    <lineage>
        <taxon>Bacteria</taxon>
        <taxon>Bacillati</taxon>
        <taxon>Actinomycetota</taxon>
        <taxon>Actinomycetes</taxon>
        <taxon>Kitasatosporales</taxon>
        <taxon>Streptomycetaceae</taxon>
        <taxon>Streptomyces</taxon>
    </lineage>
</organism>
<dbReference type="SUPFAM" id="SSF88946">
    <property type="entry name" value="Sigma2 domain of RNA polymerase sigma factors"/>
    <property type="match status" value="1"/>
</dbReference>
<dbReference type="InterPro" id="IPR036388">
    <property type="entry name" value="WH-like_DNA-bd_sf"/>
</dbReference>
<dbReference type="InterPro" id="IPR007627">
    <property type="entry name" value="RNA_pol_sigma70_r2"/>
</dbReference>